<comment type="function">
    <text evidence="1">Transcriptional repressor of xylose-utilizing enzymes.</text>
</comment>
<dbReference type="Proteomes" id="UP001597452">
    <property type="component" value="Unassembled WGS sequence"/>
</dbReference>
<evidence type="ECO:0000313" key="5">
    <source>
        <dbReference type="Proteomes" id="UP001597452"/>
    </source>
</evidence>
<dbReference type="EMBL" id="JBHUMZ010000019">
    <property type="protein sequence ID" value="MFD2638688.1"/>
    <property type="molecule type" value="Genomic_DNA"/>
</dbReference>
<evidence type="ECO:0000256" key="1">
    <source>
        <dbReference type="ARBA" id="ARBA00002486"/>
    </source>
</evidence>
<comment type="similarity">
    <text evidence="2">Belongs to the ROK (NagC/XylR) family.</text>
</comment>
<dbReference type="InterPro" id="IPR043129">
    <property type="entry name" value="ATPase_NBD"/>
</dbReference>
<sequence>MYNFSSKTFNQYEVKKGNKSLVLEAIKNYSPISRASIAERTQLNKGTVSSLVNELVEDKIVTETGPGQSSGGRRPIMLLFNSNAGYSIGIDIGVNYLLGILTNLNGEILTEKKITLNDHDFKNVMAQVRSIVDHLKTSIQPTPYGLVGIGVGVPGVVHKNGTVLLAPNLGWSNAPLKEHMESTFKVPVTIENEANAGAYGEKIYGVGKGHDNIAYISAGIGIGVGLIINGQLYKGDNGFSGEMGHMTIELDGKLCRCGNRGCWELYASEQTIIEKAMESGISKEEATLENLTHLAEQGNAMANQIFSDIGELLGIGITNIINTFNPEQIIIGNRLAMANNWIKPSLDRKLKHNLLSFFHDDLSLQFSTLNSYSASLGVSAFTIENFLMISLTNGTNMTFGW</sequence>
<evidence type="ECO:0000256" key="2">
    <source>
        <dbReference type="ARBA" id="ARBA00006479"/>
    </source>
</evidence>
<dbReference type="InterPro" id="IPR036390">
    <property type="entry name" value="WH_DNA-bd_sf"/>
</dbReference>
<keyword evidence="3" id="KW-0119">Carbohydrate metabolism</keyword>
<organism evidence="4 5">
    <name type="scientific">Piscibacillus salipiscarius</name>
    <dbReference type="NCBI Taxonomy" id="299480"/>
    <lineage>
        <taxon>Bacteria</taxon>
        <taxon>Bacillati</taxon>
        <taxon>Bacillota</taxon>
        <taxon>Bacilli</taxon>
        <taxon>Bacillales</taxon>
        <taxon>Bacillaceae</taxon>
        <taxon>Piscibacillus</taxon>
    </lineage>
</organism>
<dbReference type="Pfam" id="PF00480">
    <property type="entry name" value="ROK"/>
    <property type="match status" value="1"/>
</dbReference>
<dbReference type="InterPro" id="IPR036388">
    <property type="entry name" value="WH-like_DNA-bd_sf"/>
</dbReference>
<dbReference type="PANTHER" id="PTHR18964">
    <property type="entry name" value="ROK (REPRESSOR, ORF, KINASE) FAMILY"/>
    <property type="match status" value="1"/>
</dbReference>
<protein>
    <submittedName>
        <fullName evidence="4">ROK family protein</fullName>
    </submittedName>
</protein>
<dbReference type="CDD" id="cd24076">
    <property type="entry name" value="ASKHA_ATPase_ROK_BsXylR-like"/>
    <property type="match status" value="1"/>
</dbReference>
<evidence type="ECO:0000256" key="3">
    <source>
        <dbReference type="ARBA" id="ARBA00022629"/>
    </source>
</evidence>
<dbReference type="Gene3D" id="3.30.420.40">
    <property type="match status" value="2"/>
</dbReference>
<accession>A0ABW5QA66</accession>
<dbReference type="InterPro" id="IPR000600">
    <property type="entry name" value="ROK"/>
</dbReference>
<evidence type="ECO:0000313" key="4">
    <source>
        <dbReference type="EMBL" id="MFD2638688.1"/>
    </source>
</evidence>
<dbReference type="RefSeq" id="WP_377328427.1">
    <property type="nucleotide sequence ID" value="NZ_JBHUMZ010000019.1"/>
</dbReference>
<proteinExistence type="inferred from homology"/>
<dbReference type="Gene3D" id="1.10.10.10">
    <property type="entry name" value="Winged helix-like DNA-binding domain superfamily/Winged helix DNA-binding domain"/>
    <property type="match status" value="1"/>
</dbReference>
<name>A0ABW5QA66_9BACI</name>
<comment type="caution">
    <text evidence="4">The sequence shown here is derived from an EMBL/GenBank/DDBJ whole genome shotgun (WGS) entry which is preliminary data.</text>
</comment>
<dbReference type="SUPFAM" id="SSF46785">
    <property type="entry name" value="Winged helix' DNA-binding domain"/>
    <property type="match status" value="1"/>
</dbReference>
<keyword evidence="3" id="KW-0859">Xylose metabolism</keyword>
<dbReference type="PANTHER" id="PTHR18964:SF149">
    <property type="entry name" value="BIFUNCTIONAL UDP-N-ACETYLGLUCOSAMINE 2-EPIMERASE_N-ACETYLMANNOSAMINE KINASE"/>
    <property type="match status" value="1"/>
</dbReference>
<reference evidence="5" key="1">
    <citation type="journal article" date="2019" name="Int. J. Syst. Evol. Microbiol.">
        <title>The Global Catalogue of Microorganisms (GCM) 10K type strain sequencing project: providing services to taxonomists for standard genome sequencing and annotation.</title>
        <authorList>
            <consortium name="The Broad Institute Genomics Platform"/>
            <consortium name="The Broad Institute Genome Sequencing Center for Infectious Disease"/>
            <person name="Wu L."/>
            <person name="Ma J."/>
        </authorList>
    </citation>
    <scope>NUCLEOTIDE SEQUENCE [LARGE SCALE GENOMIC DNA]</scope>
    <source>
        <strain evidence="5">TISTR 1571</strain>
    </source>
</reference>
<keyword evidence="5" id="KW-1185">Reference proteome</keyword>
<gene>
    <name evidence="4" type="ORF">ACFSW4_07425</name>
</gene>
<dbReference type="SUPFAM" id="SSF53067">
    <property type="entry name" value="Actin-like ATPase domain"/>
    <property type="match status" value="1"/>
</dbReference>